<dbReference type="InterPro" id="IPR012877">
    <property type="entry name" value="Dhs-27"/>
</dbReference>
<dbReference type="PANTHER" id="PTHR23020">
    <property type="entry name" value="UNCHARACTERIZED NUCLEAR HORMONE RECEPTOR-RELATED"/>
    <property type="match status" value="1"/>
</dbReference>
<dbReference type="PANTHER" id="PTHR23020:SF41">
    <property type="entry name" value="AMINOGLYCOSIDE PHOSPHOTRANSFERASE DOMAIN-CONTAINING PROTEIN"/>
    <property type="match status" value="1"/>
</dbReference>
<dbReference type="InterPro" id="IPR015897">
    <property type="entry name" value="CHK_kinase-like"/>
</dbReference>
<keyword evidence="2" id="KW-1185">Reference proteome</keyword>
<feature type="domain" description="CHK kinase-like" evidence="1">
    <location>
        <begin position="106"/>
        <end position="296"/>
    </location>
</feature>
<dbReference type="SUPFAM" id="SSF56112">
    <property type="entry name" value="Protein kinase-like (PK-like)"/>
    <property type="match status" value="1"/>
</dbReference>
<evidence type="ECO:0000313" key="3">
    <source>
        <dbReference type="WBParaSite" id="PDA_v2.g20023.t1"/>
    </source>
</evidence>
<accession>A0A914PYT0</accession>
<proteinExistence type="predicted"/>
<dbReference type="InterPro" id="IPR011009">
    <property type="entry name" value="Kinase-like_dom_sf"/>
</dbReference>
<protein>
    <submittedName>
        <fullName evidence="3">CHK kinase-like domain-containing protein</fullName>
    </submittedName>
</protein>
<reference evidence="3" key="1">
    <citation type="submission" date="2022-11" db="UniProtKB">
        <authorList>
            <consortium name="WormBaseParasite"/>
        </authorList>
    </citation>
    <scope>IDENTIFICATION</scope>
</reference>
<dbReference type="SMART" id="SM00587">
    <property type="entry name" value="CHK"/>
    <property type="match status" value="1"/>
</dbReference>
<sequence length="375" mass="43882">MLGVCRENDEIYQYLYGFKPVKDVEAYDISHGKGFISIVLKCTVKFVDSKEDSYTTILKIPGFDSYIEAQGKSSYDGEIITEGIKEQFVRIHNCEYWILDIKEGCIHMEDLTKRGRTVSYFENLNMSQIKCFVRELAKMHKNILTTDPNIWKGKYLKGQNAIVDYLDYLPTGCESFLDKCKRKDQFKPLFDKYSKFMISRDYYLYVQKQAYKDLGLAPVIVHGDIYGSNLLYTINETNELQNEIAAIIDWQQMREGSPMEDLARFLTHCCDGVIRRQAEAFIFEYYFECLKEEFGDATKVPYTLKQLKTAYNYSFLSQAFFTVLMVGNLINAENFNDEIKEAFFDFGVLKTLHNLEDVDRILQGELKEFFEKYNH</sequence>
<dbReference type="Proteomes" id="UP000887578">
    <property type="component" value="Unplaced"/>
</dbReference>
<dbReference type="Pfam" id="PF07914">
    <property type="entry name" value="DUF1679"/>
    <property type="match status" value="1"/>
</dbReference>
<dbReference type="WBParaSite" id="PDA_v2.g20023.t1">
    <property type="protein sequence ID" value="PDA_v2.g20023.t1"/>
    <property type="gene ID" value="PDA_v2.g20023"/>
</dbReference>
<organism evidence="2 3">
    <name type="scientific">Panagrolaimus davidi</name>
    <dbReference type="NCBI Taxonomy" id="227884"/>
    <lineage>
        <taxon>Eukaryota</taxon>
        <taxon>Metazoa</taxon>
        <taxon>Ecdysozoa</taxon>
        <taxon>Nematoda</taxon>
        <taxon>Chromadorea</taxon>
        <taxon>Rhabditida</taxon>
        <taxon>Tylenchina</taxon>
        <taxon>Panagrolaimomorpha</taxon>
        <taxon>Panagrolaimoidea</taxon>
        <taxon>Panagrolaimidae</taxon>
        <taxon>Panagrolaimus</taxon>
    </lineage>
</organism>
<dbReference type="Gene3D" id="3.90.1200.10">
    <property type="match status" value="1"/>
</dbReference>
<name>A0A914PYT0_9BILA</name>
<evidence type="ECO:0000259" key="1">
    <source>
        <dbReference type="SMART" id="SM00587"/>
    </source>
</evidence>
<dbReference type="InterPro" id="IPR052961">
    <property type="entry name" value="Oxido-Kinase-like_Enzymes"/>
</dbReference>
<evidence type="ECO:0000313" key="2">
    <source>
        <dbReference type="Proteomes" id="UP000887578"/>
    </source>
</evidence>
<dbReference type="AlphaFoldDB" id="A0A914PYT0"/>